<gene>
    <name evidence="2" type="ORF">PRZ48_004963</name>
</gene>
<feature type="region of interest" description="Disordered" evidence="1">
    <location>
        <begin position="31"/>
        <end position="85"/>
    </location>
</feature>
<comment type="caution">
    <text evidence="2">The sequence shown here is derived from an EMBL/GenBank/DDBJ whole genome shotgun (WGS) entry which is preliminary data.</text>
</comment>
<protein>
    <recommendedName>
        <fullName evidence="4">Myb-like domain-containing protein</fullName>
    </recommendedName>
</protein>
<sequence>MYTVEAPLSFSGHNPNVQPSVQLAASERQVDLLGNTNKQRKLKKQGTELNEMKDMEHKRTPSTSARAENVHADSNQAESSGSSQPPIDSFELLLTVGRFVAAVESGAIPANVSLLNFDAVDAYLKAARASGRTKYLQAMKSGCGIAAATEPPSDETFSKPEAMFELLLSDREINGPLRVSNKAYSAQHQRFTAVLNMLDRHFWHIRRVWGSYWSYKNANKDDSASDVNFDVEPQQDVKFQTNSQISGYRSYLERTAYPFPDICVLLYGVLGTLGISQPLTRFRWPVTPRGGVTIVVIHTLNRYFSGTVADKDHAWTMLRNLRKTHVEQLKELGMLSERFIQETSQLITDIIPEESGLWSRQAFVAKTVALNLIPSQARHHIDDAVRREYGLLREGEDASSITASIASKPAAIQRKKWTAEEESLIVKGYEQARKEGFTQHFGGVVRWRSRLDLRRAGRSHPCGNRFEGRCSQTKDGAERTRVAGRPGTAEEEKDEDLGLR</sequence>
<feature type="region of interest" description="Disordered" evidence="1">
    <location>
        <begin position="464"/>
        <end position="500"/>
    </location>
</feature>
<name>A0ABR0ES70_ZASCE</name>
<accession>A0ABR0ES70</accession>
<evidence type="ECO:0000313" key="3">
    <source>
        <dbReference type="Proteomes" id="UP001305779"/>
    </source>
</evidence>
<organism evidence="2 3">
    <name type="scientific">Zasmidium cellare</name>
    <name type="common">Wine cellar mold</name>
    <name type="synonym">Racodium cellare</name>
    <dbReference type="NCBI Taxonomy" id="395010"/>
    <lineage>
        <taxon>Eukaryota</taxon>
        <taxon>Fungi</taxon>
        <taxon>Dikarya</taxon>
        <taxon>Ascomycota</taxon>
        <taxon>Pezizomycotina</taxon>
        <taxon>Dothideomycetes</taxon>
        <taxon>Dothideomycetidae</taxon>
        <taxon>Mycosphaerellales</taxon>
        <taxon>Mycosphaerellaceae</taxon>
        <taxon>Zasmidium</taxon>
    </lineage>
</organism>
<evidence type="ECO:0008006" key="4">
    <source>
        <dbReference type="Google" id="ProtNLM"/>
    </source>
</evidence>
<feature type="compositionally biased region" description="Polar residues" evidence="1">
    <location>
        <begin position="61"/>
        <end position="85"/>
    </location>
</feature>
<proteinExistence type="predicted"/>
<reference evidence="2 3" key="1">
    <citation type="journal article" date="2023" name="G3 (Bethesda)">
        <title>A chromosome-level genome assembly of Zasmidium syzygii isolated from banana leaves.</title>
        <authorList>
            <person name="van Westerhoven A.C."/>
            <person name="Mehrabi R."/>
            <person name="Talebi R."/>
            <person name="Steentjes M.B.F."/>
            <person name="Corcolon B."/>
            <person name="Chong P.A."/>
            <person name="Kema G.H.J."/>
            <person name="Seidl M.F."/>
        </authorList>
    </citation>
    <scope>NUCLEOTIDE SEQUENCE [LARGE SCALE GENOMIC DNA]</scope>
    <source>
        <strain evidence="2 3">P124</strain>
    </source>
</reference>
<feature type="compositionally biased region" description="Acidic residues" evidence="1">
    <location>
        <begin position="489"/>
        <end position="500"/>
    </location>
</feature>
<dbReference type="Proteomes" id="UP001305779">
    <property type="component" value="Unassembled WGS sequence"/>
</dbReference>
<dbReference type="EMBL" id="JAXOVC010000003">
    <property type="protein sequence ID" value="KAK4504048.1"/>
    <property type="molecule type" value="Genomic_DNA"/>
</dbReference>
<evidence type="ECO:0000313" key="2">
    <source>
        <dbReference type="EMBL" id="KAK4504048.1"/>
    </source>
</evidence>
<feature type="compositionally biased region" description="Basic and acidic residues" evidence="1">
    <location>
        <begin position="50"/>
        <end position="59"/>
    </location>
</feature>
<evidence type="ECO:0000256" key="1">
    <source>
        <dbReference type="SAM" id="MobiDB-lite"/>
    </source>
</evidence>
<keyword evidence="3" id="KW-1185">Reference proteome</keyword>